<proteinExistence type="predicted"/>
<dbReference type="InterPro" id="IPR003399">
    <property type="entry name" value="Mce/MlaD"/>
</dbReference>
<keyword evidence="1" id="KW-1133">Transmembrane helix</keyword>
<sequence length="321" mass="35121">MKLTREIKTAILVIASILLFIWGYSFLKGKDLFTDYKTLYAEYDNVEDLSASAPVTINGLTIGKVTKITINEVTGKLLVELQLKTDFPISKTSQASLYSPSLIGGKQIKIVPNFADKELAVDGQTLASVVEPGLKESLGGKIEPIQVKLEKMLVNIDNLVSGLNNVLDKKGQEDLKKTLAELSQTMEQFHKASGSINTILDTNKGQINGVVSNFNKMSSNFNKISDSLNKADLGKTVRNLNQTLAKVDGIMSNLNSGKGTAGKLLNDDALYNNLAKTSKELELLLQDVRLYPTRYVNVSLFGKKNKPYVAPTEDANTTTKK</sequence>
<feature type="domain" description="Mce/MlaD" evidence="2">
    <location>
        <begin position="36"/>
        <end position="112"/>
    </location>
</feature>
<dbReference type="Gene3D" id="1.10.287.950">
    <property type="entry name" value="Methyl-accepting chemotaxis protein"/>
    <property type="match status" value="1"/>
</dbReference>
<dbReference type="EMBL" id="JAJJMN010000001">
    <property type="protein sequence ID" value="MCC9016215.1"/>
    <property type="molecule type" value="Genomic_DNA"/>
</dbReference>
<evidence type="ECO:0000313" key="3">
    <source>
        <dbReference type="EMBL" id="MCC9016215.1"/>
    </source>
</evidence>
<keyword evidence="4" id="KW-1185">Reference proteome</keyword>
<dbReference type="RefSeq" id="WP_202704431.1">
    <property type="nucleotide sequence ID" value="NZ_JAJJMN010000001.1"/>
</dbReference>
<accession>A0ABS8LUG8</accession>
<protein>
    <submittedName>
        <fullName evidence="3">MlaD family protein</fullName>
    </submittedName>
</protein>
<organism evidence="3 4">
    <name type="scientific">Flavobacterium lipolyticum</name>
    <dbReference type="NCBI Taxonomy" id="2893754"/>
    <lineage>
        <taxon>Bacteria</taxon>
        <taxon>Pseudomonadati</taxon>
        <taxon>Bacteroidota</taxon>
        <taxon>Flavobacteriia</taxon>
        <taxon>Flavobacteriales</taxon>
        <taxon>Flavobacteriaceae</taxon>
        <taxon>Flavobacterium</taxon>
    </lineage>
</organism>
<keyword evidence="1" id="KW-0812">Transmembrane</keyword>
<evidence type="ECO:0000313" key="4">
    <source>
        <dbReference type="Proteomes" id="UP001430700"/>
    </source>
</evidence>
<dbReference type="Proteomes" id="UP001430700">
    <property type="component" value="Unassembled WGS sequence"/>
</dbReference>
<gene>
    <name evidence="3" type="ORF">LNQ34_00255</name>
</gene>
<dbReference type="PANTHER" id="PTHR33371">
    <property type="entry name" value="INTERMEMBRANE PHOSPHOLIPID TRANSPORT SYSTEM BINDING PROTEIN MLAD-RELATED"/>
    <property type="match status" value="1"/>
</dbReference>
<feature type="transmembrane region" description="Helical" evidence="1">
    <location>
        <begin position="7"/>
        <end position="27"/>
    </location>
</feature>
<keyword evidence="1" id="KW-0472">Membrane</keyword>
<reference evidence="3" key="1">
    <citation type="submission" date="2021-11" db="EMBL/GenBank/DDBJ databases">
        <title>Description of novel Flavobacterium species.</title>
        <authorList>
            <person name="Saticioglu I.B."/>
            <person name="Ay H."/>
            <person name="Altun S."/>
            <person name="Duman M."/>
        </authorList>
    </citation>
    <scope>NUCLEOTIDE SEQUENCE</scope>
    <source>
        <strain evidence="3">F-126</strain>
    </source>
</reference>
<dbReference type="Pfam" id="PF02470">
    <property type="entry name" value="MlaD"/>
    <property type="match status" value="1"/>
</dbReference>
<evidence type="ECO:0000259" key="2">
    <source>
        <dbReference type="Pfam" id="PF02470"/>
    </source>
</evidence>
<dbReference type="InterPro" id="IPR052336">
    <property type="entry name" value="MlaD_Phospholipid_Transporter"/>
</dbReference>
<dbReference type="PANTHER" id="PTHR33371:SF4">
    <property type="entry name" value="INTERMEMBRANE PHOSPHOLIPID TRANSPORT SYSTEM BINDING PROTEIN MLAD"/>
    <property type="match status" value="1"/>
</dbReference>
<comment type="caution">
    <text evidence="3">The sequence shown here is derived from an EMBL/GenBank/DDBJ whole genome shotgun (WGS) entry which is preliminary data.</text>
</comment>
<evidence type="ECO:0000256" key="1">
    <source>
        <dbReference type="SAM" id="Phobius"/>
    </source>
</evidence>
<name>A0ABS8LUG8_9FLAO</name>